<dbReference type="AlphaFoldDB" id="A0A7X6A356"/>
<name>A0A7X6A356_9ACTN</name>
<organism evidence="2 3">
    <name type="scientific">Kribbella shirazensis</name>
    <dbReference type="NCBI Taxonomy" id="1105143"/>
    <lineage>
        <taxon>Bacteria</taxon>
        <taxon>Bacillati</taxon>
        <taxon>Actinomycetota</taxon>
        <taxon>Actinomycetes</taxon>
        <taxon>Propionibacteriales</taxon>
        <taxon>Kribbellaceae</taxon>
        <taxon>Kribbella</taxon>
    </lineage>
</organism>
<gene>
    <name evidence="2" type="ORF">BJY22_005723</name>
</gene>
<reference evidence="2 3" key="1">
    <citation type="submission" date="2020-03" db="EMBL/GenBank/DDBJ databases">
        <title>Sequencing the genomes of 1000 actinobacteria strains.</title>
        <authorList>
            <person name="Klenk H.-P."/>
        </authorList>
    </citation>
    <scope>NUCLEOTIDE SEQUENCE [LARGE SCALE GENOMIC DNA]</scope>
    <source>
        <strain evidence="2 3">DSM 45490</strain>
    </source>
</reference>
<evidence type="ECO:0000256" key="1">
    <source>
        <dbReference type="SAM" id="Phobius"/>
    </source>
</evidence>
<keyword evidence="3" id="KW-1185">Reference proteome</keyword>
<keyword evidence="1" id="KW-0472">Membrane</keyword>
<keyword evidence="1" id="KW-0812">Transmembrane</keyword>
<feature type="transmembrane region" description="Helical" evidence="1">
    <location>
        <begin position="119"/>
        <end position="141"/>
    </location>
</feature>
<feature type="transmembrane region" description="Helical" evidence="1">
    <location>
        <begin position="88"/>
        <end position="107"/>
    </location>
</feature>
<feature type="transmembrane region" description="Helical" evidence="1">
    <location>
        <begin position="62"/>
        <end position="82"/>
    </location>
</feature>
<comment type="caution">
    <text evidence="2">The sequence shown here is derived from an EMBL/GenBank/DDBJ whole genome shotgun (WGS) entry which is preliminary data.</text>
</comment>
<dbReference type="Proteomes" id="UP000555407">
    <property type="component" value="Unassembled WGS sequence"/>
</dbReference>
<dbReference type="EMBL" id="JAASRO010000001">
    <property type="protein sequence ID" value="NIK60006.1"/>
    <property type="molecule type" value="Genomic_DNA"/>
</dbReference>
<accession>A0A7X6A356</accession>
<keyword evidence="1" id="KW-1133">Transmembrane helix</keyword>
<dbReference type="RefSeq" id="WP_167212693.1">
    <property type="nucleotide sequence ID" value="NZ_JAASRO010000001.1"/>
</dbReference>
<protein>
    <submittedName>
        <fullName evidence="2">Uncharacterized protein</fullName>
    </submittedName>
</protein>
<feature type="transmembrane region" description="Helical" evidence="1">
    <location>
        <begin position="9"/>
        <end position="31"/>
    </location>
</feature>
<feature type="transmembrane region" description="Helical" evidence="1">
    <location>
        <begin position="147"/>
        <end position="170"/>
    </location>
</feature>
<sequence>MSADSSLPLLARTHAIVGFAACACLILLYAVGEPFGLLNDVGNALLGLLSLALAWLLSGRQVLVGVAAVGAALTVVGTILVVSGITGFYLAGLWSSFGFALIGVWLLNASRSLPHLRRAGLVAGGVMLLGLLGVPGILMGLDDMDSAPAWAFVAGVSWAGTYLLFPAWSLRLAGRDRAERGL</sequence>
<evidence type="ECO:0000313" key="3">
    <source>
        <dbReference type="Proteomes" id="UP000555407"/>
    </source>
</evidence>
<proteinExistence type="predicted"/>
<evidence type="ECO:0000313" key="2">
    <source>
        <dbReference type="EMBL" id="NIK60006.1"/>
    </source>
</evidence>
<feature type="transmembrane region" description="Helical" evidence="1">
    <location>
        <begin position="37"/>
        <end position="57"/>
    </location>
</feature>